<accession>A0ABT6KV47</accession>
<name>A0ABT6KV47_9MYCO</name>
<reference evidence="1 2" key="1">
    <citation type="submission" date="2023-04" db="EMBL/GenBank/DDBJ databases">
        <title>Forest soil microbial communities from Buena Vista Peninsula, Colon Province, Panama.</title>
        <authorList>
            <person name="Bouskill N."/>
        </authorList>
    </citation>
    <scope>NUCLEOTIDE SEQUENCE [LARGE SCALE GENOMIC DNA]</scope>
    <source>
        <strain evidence="1 2">AC80</strain>
    </source>
</reference>
<evidence type="ECO:0000313" key="2">
    <source>
        <dbReference type="Proteomes" id="UP001160130"/>
    </source>
</evidence>
<keyword evidence="2" id="KW-1185">Reference proteome</keyword>
<dbReference type="EMBL" id="JARXVE010000002">
    <property type="protein sequence ID" value="MDH6194591.1"/>
    <property type="molecule type" value="Genomic_DNA"/>
</dbReference>
<sequence>MKALVPKRPSRPLVRHPSGSVYRPPTHDYSVAPVFFLIRGDSCTISGTTVGFS</sequence>
<proteinExistence type="predicted"/>
<dbReference type="Proteomes" id="UP001160130">
    <property type="component" value="Unassembled WGS sequence"/>
</dbReference>
<organism evidence="1 2">
    <name type="scientific">Mycolicibacterium frederiksbergense</name>
    <dbReference type="NCBI Taxonomy" id="117567"/>
    <lineage>
        <taxon>Bacteria</taxon>
        <taxon>Bacillati</taxon>
        <taxon>Actinomycetota</taxon>
        <taxon>Actinomycetes</taxon>
        <taxon>Mycobacteriales</taxon>
        <taxon>Mycobacteriaceae</taxon>
        <taxon>Mycolicibacterium</taxon>
    </lineage>
</organism>
<comment type="caution">
    <text evidence="1">The sequence shown here is derived from an EMBL/GenBank/DDBJ whole genome shotgun (WGS) entry which is preliminary data.</text>
</comment>
<gene>
    <name evidence="1" type="ORF">M2272_001220</name>
</gene>
<protein>
    <submittedName>
        <fullName evidence="1">Uncharacterized protein</fullName>
    </submittedName>
</protein>
<evidence type="ECO:0000313" key="1">
    <source>
        <dbReference type="EMBL" id="MDH6194591.1"/>
    </source>
</evidence>